<dbReference type="CDD" id="cd18799">
    <property type="entry name" value="SF2_C_EcoAI-like"/>
    <property type="match status" value="1"/>
</dbReference>
<dbReference type="GO" id="GO:0061749">
    <property type="term" value="F:forked DNA-dependent helicase activity"/>
    <property type="evidence" value="ECO:0007669"/>
    <property type="project" value="TreeGrafter"/>
</dbReference>
<sequence>MLRTTLFYQRRAQSRRWVHTLRPYQQECIDKCLAALKAGVWRQAVSLPVGSGKTVVFSNLIQQIPPPSPLATKTLVLAHREELLVQAARQIMRASPSLEVQIDQGTRVANLAADVVVASVPTLGRKDSDRLLRYDPQRYKCIVIDEAHHAAAETYARIIDHFQQQHQHKNSNSQDPRRLFVWGCSATLRRHDGLELTGVFDKIVYQKHFLEMIREKWLTGLRIFTVRTSSDVGSVRSYAGEYSLKALSNAVNNNARNRAVVKAYQSLATGRRSVLVFAVDVAHAQELCRVFVRSGIRAEAVLGITAAGTREQILQEFRSGELPVVVNCGILTEGTDIPNIDCVIMARPTRSPVLFQQMLGRGMRLAPGKKDCLVIDFVDSFKKDMSQITIPTLMGLDPQLVLKNTDVLDTRSLAELQKQN</sequence>
<dbReference type="PANTHER" id="PTHR47396:SF1">
    <property type="entry name" value="ATP-DEPENDENT HELICASE IRC3-RELATED"/>
    <property type="match status" value="1"/>
</dbReference>
<organism evidence="4 5">
    <name type="scientific">Coemansia reversa (strain ATCC 12441 / NRRL 1564)</name>
    <dbReference type="NCBI Taxonomy" id="763665"/>
    <lineage>
        <taxon>Eukaryota</taxon>
        <taxon>Fungi</taxon>
        <taxon>Fungi incertae sedis</taxon>
        <taxon>Zoopagomycota</taxon>
        <taxon>Kickxellomycotina</taxon>
        <taxon>Kickxellomycetes</taxon>
        <taxon>Kickxellales</taxon>
        <taxon>Kickxellaceae</taxon>
        <taxon>Coemansia</taxon>
    </lineage>
</organism>
<dbReference type="InterPro" id="IPR001650">
    <property type="entry name" value="Helicase_C-like"/>
</dbReference>
<keyword evidence="1" id="KW-0347">Helicase</keyword>
<dbReference type="Pfam" id="PF04851">
    <property type="entry name" value="ResIII"/>
    <property type="match status" value="1"/>
</dbReference>
<dbReference type="STRING" id="763665.A0A2G5BIH9"/>
<evidence type="ECO:0000313" key="5">
    <source>
        <dbReference type="Proteomes" id="UP000242474"/>
    </source>
</evidence>
<protein>
    <submittedName>
        <fullName evidence="4">P-loop containing nucleoside triphosphate hydrolase protein</fullName>
    </submittedName>
</protein>
<dbReference type="GO" id="GO:0000403">
    <property type="term" value="F:Y-form DNA binding"/>
    <property type="evidence" value="ECO:0007669"/>
    <property type="project" value="TreeGrafter"/>
</dbReference>
<dbReference type="PANTHER" id="PTHR47396">
    <property type="entry name" value="TYPE I RESTRICTION ENZYME ECOKI R PROTEIN"/>
    <property type="match status" value="1"/>
</dbReference>
<evidence type="ECO:0000259" key="2">
    <source>
        <dbReference type="PROSITE" id="PS51192"/>
    </source>
</evidence>
<keyword evidence="1" id="KW-0547">Nucleotide-binding</keyword>
<dbReference type="GO" id="GO:0005524">
    <property type="term" value="F:ATP binding"/>
    <property type="evidence" value="ECO:0007669"/>
    <property type="project" value="InterPro"/>
</dbReference>
<dbReference type="Gene3D" id="3.40.50.300">
    <property type="entry name" value="P-loop containing nucleotide triphosphate hydrolases"/>
    <property type="match status" value="2"/>
</dbReference>
<dbReference type="EMBL" id="KZ303488">
    <property type="protein sequence ID" value="PIA18803.1"/>
    <property type="molecule type" value="Genomic_DNA"/>
</dbReference>
<dbReference type="InterPro" id="IPR006935">
    <property type="entry name" value="Helicase/UvrB_N"/>
</dbReference>
<gene>
    <name evidence="4" type="ORF">COEREDRAFT_38142</name>
</gene>
<dbReference type="SMART" id="SM00487">
    <property type="entry name" value="DEXDc"/>
    <property type="match status" value="1"/>
</dbReference>
<dbReference type="SMART" id="SM00490">
    <property type="entry name" value="HELICc"/>
    <property type="match status" value="1"/>
</dbReference>
<keyword evidence="4" id="KW-0378">Hydrolase</keyword>
<dbReference type="SUPFAM" id="SSF52540">
    <property type="entry name" value="P-loop containing nucleoside triphosphate hydrolases"/>
    <property type="match status" value="1"/>
</dbReference>
<dbReference type="AlphaFoldDB" id="A0A2G5BIH9"/>
<dbReference type="GO" id="GO:0032042">
    <property type="term" value="P:mitochondrial DNA metabolic process"/>
    <property type="evidence" value="ECO:0007669"/>
    <property type="project" value="TreeGrafter"/>
</dbReference>
<accession>A0A2G5BIH9</accession>
<name>A0A2G5BIH9_COERN</name>
<dbReference type="PROSITE" id="PS51194">
    <property type="entry name" value="HELICASE_CTER"/>
    <property type="match status" value="1"/>
</dbReference>
<evidence type="ECO:0000313" key="4">
    <source>
        <dbReference type="EMBL" id="PIA18803.1"/>
    </source>
</evidence>
<evidence type="ECO:0000256" key="1">
    <source>
        <dbReference type="ARBA" id="ARBA00022806"/>
    </source>
</evidence>
<feature type="domain" description="Helicase ATP-binding" evidence="2">
    <location>
        <begin position="34"/>
        <end position="206"/>
    </location>
</feature>
<dbReference type="GO" id="GO:0016787">
    <property type="term" value="F:hydrolase activity"/>
    <property type="evidence" value="ECO:0007669"/>
    <property type="project" value="UniProtKB-KW"/>
</dbReference>
<feature type="domain" description="Helicase C-terminal" evidence="3">
    <location>
        <begin position="262"/>
        <end position="408"/>
    </location>
</feature>
<dbReference type="PROSITE" id="PS51192">
    <property type="entry name" value="HELICASE_ATP_BIND_1"/>
    <property type="match status" value="1"/>
</dbReference>
<dbReference type="InterPro" id="IPR050742">
    <property type="entry name" value="Helicase_Restrict-Modif_Enz"/>
</dbReference>
<dbReference type="InterPro" id="IPR027417">
    <property type="entry name" value="P-loop_NTPase"/>
</dbReference>
<dbReference type="Pfam" id="PF00271">
    <property type="entry name" value="Helicase_C"/>
    <property type="match status" value="1"/>
</dbReference>
<dbReference type="GO" id="GO:0036121">
    <property type="term" value="F:double-stranded DNA helicase activity"/>
    <property type="evidence" value="ECO:0007669"/>
    <property type="project" value="TreeGrafter"/>
</dbReference>
<dbReference type="GO" id="GO:0070125">
    <property type="term" value="P:mitochondrial translational elongation"/>
    <property type="evidence" value="ECO:0007669"/>
    <property type="project" value="TreeGrafter"/>
</dbReference>
<dbReference type="InterPro" id="IPR014001">
    <property type="entry name" value="Helicase_ATP-bd"/>
</dbReference>
<feature type="non-terminal residue" evidence="4">
    <location>
        <position position="420"/>
    </location>
</feature>
<proteinExistence type="predicted"/>
<dbReference type="OrthoDB" id="16911at2759"/>
<keyword evidence="5" id="KW-1185">Reference proteome</keyword>
<keyword evidence="1" id="KW-0067">ATP-binding</keyword>
<dbReference type="GO" id="GO:0005759">
    <property type="term" value="C:mitochondrial matrix"/>
    <property type="evidence" value="ECO:0007669"/>
    <property type="project" value="TreeGrafter"/>
</dbReference>
<reference evidence="4 5" key="1">
    <citation type="journal article" date="2015" name="Genome Biol. Evol.">
        <title>Phylogenomic analyses indicate that early fungi evolved digesting cell walls of algal ancestors of land plants.</title>
        <authorList>
            <person name="Chang Y."/>
            <person name="Wang S."/>
            <person name="Sekimoto S."/>
            <person name="Aerts A.L."/>
            <person name="Choi C."/>
            <person name="Clum A."/>
            <person name="LaButti K.M."/>
            <person name="Lindquist E.A."/>
            <person name="Yee Ngan C."/>
            <person name="Ohm R.A."/>
            <person name="Salamov A.A."/>
            <person name="Grigoriev I.V."/>
            <person name="Spatafora J.W."/>
            <person name="Berbee M.L."/>
        </authorList>
    </citation>
    <scope>NUCLEOTIDE SEQUENCE [LARGE SCALE GENOMIC DNA]</scope>
    <source>
        <strain evidence="4 5">NRRL 1564</strain>
    </source>
</reference>
<evidence type="ECO:0000259" key="3">
    <source>
        <dbReference type="PROSITE" id="PS51194"/>
    </source>
</evidence>
<dbReference type="Proteomes" id="UP000242474">
    <property type="component" value="Unassembled WGS sequence"/>
</dbReference>